<dbReference type="SUPFAM" id="SSF52540">
    <property type="entry name" value="P-loop containing nucleoside triphosphate hydrolases"/>
    <property type="match status" value="1"/>
</dbReference>
<feature type="domain" description="DNA2/NAM7 helicase helicase" evidence="4">
    <location>
        <begin position="787"/>
        <end position="831"/>
    </location>
</feature>
<evidence type="ECO:0000313" key="6">
    <source>
        <dbReference type="EMBL" id="ODN03133.1"/>
    </source>
</evidence>
<dbReference type="Proteomes" id="UP000094527">
    <property type="component" value="Unassembled WGS sequence"/>
</dbReference>
<feature type="compositionally biased region" description="Basic and acidic residues" evidence="3">
    <location>
        <begin position="1223"/>
        <end position="1237"/>
    </location>
</feature>
<keyword evidence="7" id="KW-1185">Reference proteome</keyword>
<dbReference type="OrthoDB" id="6513042at2759"/>
<dbReference type="InterPro" id="IPR027417">
    <property type="entry name" value="P-loop_NTPase"/>
</dbReference>
<gene>
    <name evidence="6" type="ORF">Ocin01_03551</name>
</gene>
<comment type="subcellular location">
    <subcellularLocation>
        <location evidence="1">Cytoplasm</location>
    </subcellularLocation>
</comment>
<dbReference type="InterPro" id="IPR041679">
    <property type="entry name" value="DNA2/NAM7-like_C"/>
</dbReference>
<dbReference type="AlphaFoldDB" id="A0A1D2NCZ8"/>
<dbReference type="GO" id="GO:0005737">
    <property type="term" value="C:cytoplasm"/>
    <property type="evidence" value="ECO:0007669"/>
    <property type="project" value="UniProtKB-SubCell"/>
</dbReference>
<sequence>MLRVLWNALMGPTDNGEPDVPVDEPDDQGISVESNDHDSEIEVPMINIGMANKITGVPDSKNKPNDVNGNATADIEETSDDERETVEATGIITAFDQFGGKGVVDRQYQFDIDKFSEENLGKYFQLGSKVDYKAERSLSQPQWEMKFLKLHESKVEKINRERIRHRKVVAQVKAATSEYVKVEIGKELSNLSIQIPMGIVRSCSKIYWMSGDWMQFNLENLELDEPEPGNDFTLASDVTRGKISGIAPLKTKTIVGKVTKCKRGLLIDHSIYFTQKVCRSNCIFPEGTPVRCTAIESSNRVGEGKENVNWRAILVERSRFLQYTASDVDMDADAVEWMTDEYSYDIVSRHKALLDDKWGIKITPRVIRFPPVTTGATTTKTITISNTAASIIRLHKISCKVDPSVCNIEIKVPSKYQDDGVIPFLPNMDMVVDLKCHALLIGKTTELCVFTFDDFQIGRIVVVIGQPEGETDLEKNAGDKDFSIRKEVDINEIIADRDRRCIKSSQKIRAPFFSQKRLPAYEVPGGMWEVFRDMDEEKLKGLYKNALQPLSYENYKEKFMVSLWFEEMENQQIRRQYDMTGVVLTKVGEKYTFTAPGLQDFQPPVNIRENVDVRDPENPDGCRYEGTIVKLFGDQVTCMFSDAFNLHYTGFPLNVHFRLGRSTYRRCHFAVETAVGYLGEPFLFPTTEIRVQNPRIVVLEEEVGQEGILEGVQEDESVGDNVYSPTESIFPKIIAQTRRNLMQMGSPSNAVADLQSRRVSSYRSRFISNTAEKPSCTSVILRWFNEKLNDEQKDAVRRIIRGQARPLPYIIYGPPGTGKTVTVVEAIMQNILPNTNQYHPGDFLRLNGFLRSEQAVPETIVPFCTDGEDLANVAMHRLIISTCTTAGQFFTLDLSVGHFTHVFIDEAGYCTEPEAMIPAILLAWSKGGQLILAGDPNQLGPVLMSDVAQNCKLSMSFLERLMVRPLYRRDVDRFPKEKYNPLVLTKLVKNYRAHPTLLKLPSRLFYDDDLESAASFEEAHELCQNPLLNTILATQGVPLIFHGIQGKSLRERGCTSWYNIAEVLQIVAYVVVLKSHCGLNSEDIGIITPYRKQVDKIRFALEHAIMDDNIPKVASVEEFQGGERKVMIISTVRSVNDNQVEKNVHRLGFLYQAKRFNVAITRAKALMIVVGNPHVLSKNRYWSQLLRYSIELSAYKGCNLPVDFCPKIPEVFAEYEQDKKERELARAEEEKTKEEVQHNLLDNNDNDDIVDLDF</sequence>
<dbReference type="Pfam" id="PF13086">
    <property type="entry name" value="AAA_11"/>
    <property type="match status" value="2"/>
</dbReference>
<evidence type="ECO:0000259" key="5">
    <source>
        <dbReference type="Pfam" id="PF13087"/>
    </source>
</evidence>
<dbReference type="EMBL" id="LJIJ01000086">
    <property type="protein sequence ID" value="ODN03133.1"/>
    <property type="molecule type" value="Genomic_DNA"/>
</dbReference>
<feature type="domain" description="DNA2/NAM7 helicase-like C-terminal" evidence="5">
    <location>
        <begin position="983"/>
        <end position="1173"/>
    </location>
</feature>
<dbReference type="Pfam" id="PF13087">
    <property type="entry name" value="AAA_12"/>
    <property type="match status" value="1"/>
</dbReference>
<feature type="region of interest" description="Disordered" evidence="3">
    <location>
        <begin position="1223"/>
        <end position="1254"/>
    </location>
</feature>
<dbReference type="GO" id="GO:0004386">
    <property type="term" value="F:helicase activity"/>
    <property type="evidence" value="ECO:0007669"/>
    <property type="project" value="UniProtKB-KW"/>
</dbReference>
<evidence type="ECO:0000259" key="4">
    <source>
        <dbReference type="Pfam" id="PF13086"/>
    </source>
</evidence>
<organism evidence="6 7">
    <name type="scientific">Orchesella cincta</name>
    <name type="common">Springtail</name>
    <name type="synonym">Podura cincta</name>
    <dbReference type="NCBI Taxonomy" id="48709"/>
    <lineage>
        <taxon>Eukaryota</taxon>
        <taxon>Metazoa</taxon>
        <taxon>Ecdysozoa</taxon>
        <taxon>Arthropoda</taxon>
        <taxon>Hexapoda</taxon>
        <taxon>Collembola</taxon>
        <taxon>Entomobryomorpha</taxon>
        <taxon>Entomobryoidea</taxon>
        <taxon>Orchesellidae</taxon>
        <taxon>Orchesellinae</taxon>
        <taxon>Orchesella</taxon>
    </lineage>
</organism>
<feature type="region of interest" description="Disordered" evidence="3">
    <location>
        <begin position="56"/>
        <end position="82"/>
    </location>
</feature>
<feature type="compositionally biased region" description="Acidic residues" evidence="3">
    <location>
        <begin position="1244"/>
        <end position="1254"/>
    </location>
</feature>
<evidence type="ECO:0000256" key="3">
    <source>
        <dbReference type="SAM" id="MobiDB-lite"/>
    </source>
</evidence>
<protein>
    <submittedName>
        <fullName evidence="6">Putative helicase Mov10l1</fullName>
    </submittedName>
</protein>
<keyword evidence="6" id="KW-0347">Helicase</keyword>
<dbReference type="CDD" id="cd18808">
    <property type="entry name" value="SF1_C_Upf1"/>
    <property type="match status" value="1"/>
</dbReference>
<evidence type="ECO:0000256" key="1">
    <source>
        <dbReference type="ARBA" id="ARBA00004496"/>
    </source>
</evidence>
<dbReference type="OMA" id="NIGMANK"/>
<dbReference type="PANTHER" id="PTHR45418">
    <property type="entry name" value="CANCER/TESTIS ANTIGEN 55"/>
    <property type="match status" value="1"/>
</dbReference>
<dbReference type="InterPro" id="IPR041677">
    <property type="entry name" value="DNA2/NAM7_AAA_11"/>
</dbReference>
<evidence type="ECO:0000256" key="2">
    <source>
        <dbReference type="ARBA" id="ARBA00022490"/>
    </source>
</evidence>
<comment type="caution">
    <text evidence="6">The sequence shown here is derived from an EMBL/GenBank/DDBJ whole genome shotgun (WGS) entry which is preliminary data.</text>
</comment>
<keyword evidence="6" id="KW-0378">Hydrolase</keyword>
<name>A0A1D2NCZ8_ORCCI</name>
<dbReference type="STRING" id="48709.A0A1D2NCZ8"/>
<keyword evidence="2" id="KW-0963">Cytoplasm</keyword>
<keyword evidence="6" id="KW-0547">Nucleotide-binding</keyword>
<dbReference type="InterPro" id="IPR047187">
    <property type="entry name" value="SF1_C_Upf1"/>
</dbReference>
<feature type="domain" description="DNA2/NAM7 helicase helicase" evidence="4">
    <location>
        <begin position="876"/>
        <end position="945"/>
    </location>
</feature>
<keyword evidence="6" id="KW-0067">ATP-binding</keyword>
<proteinExistence type="predicted"/>
<evidence type="ECO:0000313" key="7">
    <source>
        <dbReference type="Proteomes" id="UP000094527"/>
    </source>
</evidence>
<dbReference type="Gene3D" id="3.40.50.300">
    <property type="entry name" value="P-loop containing nucleotide triphosphate hydrolases"/>
    <property type="match status" value="3"/>
</dbReference>
<reference evidence="6 7" key="1">
    <citation type="journal article" date="2016" name="Genome Biol. Evol.">
        <title>Gene Family Evolution Reflects Adaptation to Soil Environmental Stressors in the Genome of the Collembolan Orchesella cincta.</title>
        <authorList>
            <person name="Faddeeva-Vakhrusheva A."/>
            <person name="Derks M.F."/>
            <person name="Anvar S.Y."/>
            <person name="Agamennone V."/>
            <person name="Suring W."/>
            <person name="Smit S."/>
            <person name="van Straalen N.M."/>
            <person name="Roelofs D."/>
        </authorList>
    </citation>
    <scope>NUCLEOTIDE SEQUENCE [LARGE SCALE GENOMIC DNA]</scope>
    <source>
        <tissue evidence="6">Mixed pool</tissue>
    </source>
</reference>
<dbReference type="PANTHER" id="PTHR45418:SF1">
    <property type="entry name" value="CANCER_TESTIS ANTIGEN 55"/>
    <property type="match status" value="1"/>
</dbReference>
<accession>A0A1D2NCZ8</accession>